<dbReference type="RefSeq" id="WP_340341447.1">
    <property type="nucleotide sequence ID" value="NZ_JBBKZT010000002.1"/>
</dbReference>
<dbReference type="SMART" id="SM01012">
    <property type="entry name" value="ANTAR"/>
    <property type="match status" value="1"/>
</dbReference>
<dbReference type="InterPro" id="IPR029095">
    <property type="entry name" value="NarX-like_N"/>
</dbReference>
<evidence type="ECO:0000313" key="7">
    <source>
        <dbReference type="Proteomes" id="UP001385892"/>
    </source>
</evidence>
<dbReference type="SUPFAM" id="SSF52172">
    <property type="entry name" value="CheY-like"/>
    <property type="match status" value="1"/>
</dbReference>
<protein>
    <submittedName>
        <fullName evidence="6">Type IV pili methyl-accepting chemotaxis transducer N-terminal domain-containing protein</fullName>
    </submittedName>
</protein>
<comment type="caution">
    <text evidence="6">The sequence shown here is derived from an EMBL/GenBank/DDBJ whole genome shotgun (WGS) entry which is preliminary data.</text>
</comment>
<organism evidence="6 7">
    <name type="scientific">Variovorax rhizosphaerae</name>
    <dbReference type="NCBI Taxonomy" id="1836200"/>
    <lineage>
        <taxon>Bacteria</taxon>
        <taxon>Pseudomonadati</taxon>
        <taxon>Pseudomonadota</taxon>
        <taxon>Betaproteobacteria</taxon>
        <taxon>Burkholderiales</taxon>
        <taxon>Comamonadaceae</taxon>
        <taxon>Variovorax</taxon>
    </lineage>
</organism>
<dbReference type="Gene3D" id="1.10.10.10">
    <property type="entry name" value="Winged helix-like DNA-binding domain superfamily/Winged helix DNA-binding domain"/>
    <property type="match status" value="1"/>
</dbReference>
<accession>A0ABU8WFN8</accession>
<evidence type="ECO:0000256" key="4">
    <source>
        <dbReference type="ARBA" id="ARBA00023136"/>
    </source>
</evidence>
<comment type="subcellular location">
    <subcellularLocation>
        <location evidence="1">Membrane</location>
        <topology evidence="1">Multi-pass membrane protein</topology>
    </subcellularLocation>
</comment>
<dbReference type="InterPro" id="IPR005561">
    <property type="entry name" value="ANTAR"/>
</dbReference>
<feature type="domain" description="ANTAR" evidence="5">
    <location>
        <begin position="130"/>
        <end position="191"/>
    </location>
</feature>
<keyword evidence="7" id="KW-1185">Reference proteome</keyword>
<dbReference type="Gene3D" id="1.20.120.960">
    <property type="entry name" value="Histidine kinase NarX, sensor domain"/>
    <property type="match status" value="1"/>
</dbReference>
<dbReference type="Proteomes" id="UP001385892">
    <property type="component" value="Unassembled WGS sequence"/>
</dbReference>
<evidence type="ECO:0000256" key="2">
    <source>
        <dbReference type="ARBA" id="ARBA00022692"/>
    </source>
</evidence>
<dbReference type="InterPro" id="IPR042295">
    <property type="entry name" value="NarX-like_N_sf"/>
</dbReference>
<evidence type="ECO:0000313" key="6">
    <source>
        <dbReference type="EMBL" id="MEJ8846311.1"/>
    </source>
</evidence>
<dbReference type="Pfam" id="PF03861">
    <property type="entry name" value="ANTAR"/>
    <property type="match status" value="1"/>
</dbReference>
<proteinExistence type="predicted"/>
<reference evidence="6 7" key="1">
    <citation type="submission" date="2024-03" db="EMBL/GenBank/DDBJ databases">
        <title>Novel species of the genus Variovorax.</title>
        <authorList>
            <person name="Liu Q."/>
            <person name="Xin Y.-H."/>
        </authorList>
    </citation>
    <scope>NUCLEOTIDE SEQUENCE [LARGE SCALE GENOMIC DNA]</scope>
    <source>
        <strain evidence="6 7">KACC 18900</strain>
    </source>
</reference>
<dbReference type="InterPro" id="IPR011006">
    <property type="entry name" value="CheY-like_superfamily"/>
</dbReference>
<evidence type="ECO:0000256" key="3">
    <source>
        <dbReference type="ARBA" id="ARBA00022989"/>
    </source>
</evidence>
<dbReference type="EMBL" id="JBBKZT010000002">
    <property type="protein sequence ID" value="MEJ8846311.1"/>
    <property type="molecule type" value="Genomic_DNA"/>
</dbReference>
<keyword evidence="3" id="KW-1133">Transmembrane helix</keyword>
<keyword evidence="4" id="KW-0472">Membrane</keyword>
<name>A0ABU8WFN8_9BURK</name>
<evidence type="ECO:0000259" key="5">
    <source>
        <dbReference type="PROSITE" id="PS50921"/>
    </source>
</evidence>
<dbReference type="PROSITE" id="PS50921">
    <property type="entry name" value="ANTAR"/>
    <property type="match status" value="1"/>
</dbReference>
<keyword evidence="2" id="KW-0812">Transmembrane</keyword>
<dbReference type="InterPro" id="IPR036388">
    <property type="entry name" value="WH-like_DNA-bd_sf"/>
</dbReference>
<dbReference type="Pfam" id="PF13675">
    <property type="entry name" value="PilJ"/>
    <property type="match status" value="2"/>
</dbReference>
<evidence type="ECO:0000256" key="1">
    <source>
        <dbReference type="ARBA" id="ARBA00004141"/>
    </source>
</evidence>
<sequence>MIRLHVVLLDPPGAPALSEAVRGALQGPEIDLVVHASLAAAAAHELAGPGAEQLLVCTTTASIDANALAPLAMLSGLPRWPVSVLSRPLDASTHADLVNAGVHAWGDIDSVDAIGLLALLARANARWQRESALKSELVQLQKQMDERKWVDKAKGLLMMARGMGEDEAFALLRRTSMHANLRLGEVSRSVVDAAQWAEAINRAGQLRMQAQRLGRLAAQTLAGVDVPRSRTQRKQSSERVQANLGYLAGLDLDEAAAAELDRTKAAWQSLSDAWTPRVTREAMTAIDAAAEVLLASAEALTLSLESASGRRALKIINLCGRQRMLSERLAKEALLALALPASSAPALASTADEFEKALLELERAPLTSPEIREALAGARDEWLRFARGVQGIRQPRGSVAVVRSAEALVDTFDQLAAQYEHSLQVIMS</sequence>
<gene>
    <name evidence="6" type="ORF">WKW82_06610</name>
</gene>